<evidence type="ECO:0000256" key="1">
    <source>
        <dbReference type="ARBA" id="ARBA00009617"/>
    </source>
</evidence>
<sequence>MNADGVRRRDLLAYGALGLPLAFAALPLYVHVPRLYAELGLPLATVGAVLLAARIVDALTDPLIGWALDRRPGRRAWVAAALPLLGFGMIGLLAPPDGAGALWLFVLLVLVSLGYSVASIAHNAWGAEVAPTSALRTRFVASREGFALFGVMLAAALPALLAAEGGEVGGLARLALVFIPLLLVFGLWTLWRAPLPASAAPARRPVLAGLGAALRVPGFSRLLAVFAVNGIAAAIPSATVLFFVADVLGATAFAGAFLVLYFAAAAASLPLWVRISQRVGKLRAWLAGMGLAVVVFGWAATIGQGDLLAYGAICVLSGVALGADLSLPPSLLADLLARDDTQGGGGSHAGACFGWWNFVTKANLALAAGLALPLLAALGYAPGATALDALAALSVVYAVVPVGLKLLAVALLWRWRHVLESASAPQLPAAARTPCGACET</sequence>
<feature type="transmembrane region" description="Helical" evidence="2">
    <location>
        <begin position="76"/>
        <end position="94"/>
    </location>
</feature>
<organism evidence="3 4">
    <name type="scientific">Thauera humireducens</name>
    <dbReference type="NCBI Taxonomy" id="1134435"/>
    <lineage>
        <taxon>Bacteria</taxon>
        <taxon>Pseudomonadati</taxon>
        <taxon>Pseudomonadota</taxon>
        <taxon>Betaproteobacteria</taxon>
        <taxon>Rhodocyclales</taxon>
        <taxon>Zoogloeaceae</taxon>
        <taxon>Thauera</taxon>
    </lineage>
</organism>
<dbReference type="GO" id="GO:0005886">
    <property type="term" value="C:plasma membrane"/>
    <property type="evidence" value="ECO:0007669"/>
    <property type="project" value="TreeGrafter"/>
</dbReference>
<protein>
    <submittedName>
        <fullName evidence="3">MFS transporter</fullName>
    </submittedName>
</protein>
<comment type="similarity">
    <text evidence="1">Belongs to the sodium:galactoside symporter (TC 2.A.2) family.</text>
</comment>
<dbReference type="GO" id="GO:0008643">
    <property type="term" value="P:carbohydrate transport"/>
    <property type="evidence" value="ECO:0007669"/>
    <property type="project" value="InterPro"/>
</dbReference>
<feature type="transmembrane region" description="Helical" evidence="2">
    <location>
        <begin position="100"/>
        <end position="125"/>
    </location>
</feature>
<feature type="transmembrane region" description="Helical" evidence="2">
    <location>
        <begin position="146"/>
        <end position="165"/>
    </location>
</feature>
<dbReference type="Pfam" id="PF13347">
    <property type="entry name" value="MFS_2"/>
    <property type="match status" value="1"/>
</dbReference>
<keyword evidence="4" id="KW-1185">Reference proteome</keyword>
<accession>A0A127K9S7</accession>
<dbReference type="SUPFAM" id="SSF103473">
    <property type="entry name" value="MFS general substrate transporter"/>
    <property type="match status" value="1"/>
</dbReference>
<dbReference type="EMBL" id="CP014646">
    <property type="protein sequence ID" value="AMO38725.1"/>
    <property type="molecule type" value="Genomic_DNA"/>
</dbReference>
<dbReference type="InterPro" id="IPR036259">
    <property type="entry name" value="MFS_trans_sf"/>
</dbReference>
<feature type="transmembrane region" description="Helical" evidence="2">
    <location>
        <begin position="307"/>
        <end position="327"/>
    </location>
</feature>
<evidence type="ECO:0000313" key="3">
    <source>
        <dbReference type="EMBL" id="AMO38725.1"/>
    </source>
</evidence>
<dbReference type="InterPro" id="IPR039672">
    <property type="entry name" value="MFS_2"/>
</dbReference>
<keyword evidence="2" id="KW-1133">Transmembrane helix</keyword>
<feature type="transmembrane region" description="Helical" evidence="2">
    <location>
        <begin position="36"/>
        <end position="56"/>
    </location>
</feature>
<reference evidence="4" key="1">
    <citation type="submission" date="2016-03" db="EMBL/GenBank/DDBJ databases">
        <authorList>
            <person name="Ma C."/>
            <person name="Zhou S."/>
            <person name="Yang G."/>
        </authorList>
    </citation>
    <scope>NUCLEOTIDE SEQUENCE [LARGE SCALE GENOMIC DNA]</scope>
    <source>
        <strain evidence="4">SgZ-1</strain>
    </source>
</reference>
<dbReference type="PANTHER" id="PTHR11328:SF24">
    <property type="entry name" value="MAJOR FACILITATOR SUPERFAMILY (MFS) PROFILE DOMAIN-CONTAINING PROTEIN"/>
    <property type="match status" value="1"/>
</dbReference>
<dbReference type="KEGG" id="thu:AC731_018300"/>
<feature type="transmembrane region" description="Helical" evidence="2">
    <location>
        <begin position="222"/>
        <end position="244"/>
    </location>
</feature>
<feature type="transmembrane region" description="Helical" evidence="2">
    <location>
        <begin position="364"/>
        <end position="383"/>
    </location>
</feature>
<gene>
    <name evidence="3" type="ORF">AC731_018300</name>
</gene>
<dbReference type="AlphaFoldDB" id="A0A127K9S7"/>
<dbReference type="Proteomes" id="UP000036902">
    <property type="component" value="Chromosome"/>
</dbReference>
<evidence type="ECO:0000256" key="2">
    <source>
        <dbReference type="SAM" id="Phobius"/>
    </source>
</evidence>
<dbReference type="RefSeq" id="WP_048708318.1">
    <property type="nucleotide sequence ID" value="NZ_CP014646.1"/>
</dbReference>
<dbReference type="PANTHER" id="PTHR11328">
    <property type="entry name" value="MAJOR FACILITATOR SUPERFAMILY DOMAIN-CONTAINING PROTEIN"/>
    <property type="match status" value="1"/>
</dbReference>
<feature type="transmembrane region" description="Helical" evidence="2">
    <location>
        <begin position="250"/>
        <end position="272"/>
    </location>
</feature>
<evidence type="ECO:0000313" key="4">
    <source>
        <dbReference type="Proteomes" id="UP000036902"/>
    </source>
</evidence>
<proteinExistence type="inferred from homology"/>
<name>A0A127K9S7_9RHOO</name>
<dbReference type="GO" id="GO:0015293">
    <property type="term" value="F:symporter activity"/>
    <property type="evidence" value="ECO:0007669"/>
    <property type="project" value="InterPro"/>
</dbReference>
<dbReference type="STRING" id="1134435.AC731_018300"/>
<feature type="transmembrane region" description="Helical" evidence="2">
    <location>
        <begin position="389"/>
        <end position="413"/>
    </location>
</feature>
<feature type="transmembrane region" description="Helical" evidence="2">
    <location>
        <begin position="284"/>
        <end position="301"/>
    </location>
</feature>
<feature type="transmembrane region" description="Helical" evidence="2">
    <location>
        <begin position="12"/>
        <end position="30"/>
    </location>
</feature>
<dbReference type="Gene3D" id="1.20.1250.20">
    <property type="entry name" value="MFS general substrate transporter like domains"/>
    <property type="match status" value="1"/>
</dbReference>
<feature type="transmembrane region" description="Helical" evidence="2">
    <location>
        <begin position="171"/>
        <end position="191"/>
    </location>
</feature>
<keyword evidence="2" id="KW-0472">Membrane</keyword>
<keyword evidence="2" id="KW-0812">Transmembrane</keyword>